<gene>
    <name evidence="2" type="ORF">HNQ59_002610</name>
</gene>
<evidence type="ECO:0000313" key="2">
    <source>
        <dbReference type="EMBL" id="MBB5019312.1"/>
    </source>
</evidence>
<dbReference type="InterPro" id="IPR032710">
    <property type="entry name" value="NTF2-like_dom_sf"/>
</dbReference>
<accession>A0A840MR99</accession>
<feature type="domain" description="DUF4440" evidence="1">
    <location>
        <begin position="9"/>
        <end position="112"/>
    </location>
</feature>
<comment type="caution">
    <text evidence="2">The sequence shown here is derived from an EMBL/GenBank/DDBJ whole genome shotgun (WGS) entry which is preliminary data.</text>
</comment>
<protein>
    <recommendedName>
        <fullName evidence="1">DUF4440 domain-containing protein</fullName>
    </recommendedName>
</protein>
<dbReference type="Pfam" id="PF14534">
    <property type="entry name" value="DUF4440"/>
    <property type="match status" value="1"/>
</dbReference>
<dbReference type="Gene3D" id="3.10.450.50">
    <property type="match status" value="1"/>
</dbReference>
<proteinExistence type="predicted"/>
<dbReference type="AlphaFoldDB" id="A0A840MR99"/>
<dbReference type="SUPFAM" id="SSF54427">
    <property type="entry name" value="NTF2-like"/>
    <property type="match status" value="1"/>
</dbReference>
<dbReference type="InterPro" id="IPR027843">
    <property type="entry name" value="DUF4440"/>
</dbReference>
<dbReference type="EMBL" id="JACHHY010000015">
    <property type="protein sequence ID" value="MBB5019312.1"/>
    <property type="molecule type" value="Genomic_DNA"/>
</dbReference>
<organism evidence="2 3">
    <name type="scientific">Chitinivorax tropicus</name>
    <dbReference type="NCBI Taxonomy" id="714531"/>
    <lineage>
        <taxon>Bacteria</taxon>
        <taxon>Pseudomonadati</taxon>
        <taxon>Pseudomonadota</taxon>
        <taxon>Betaproteobacteria</taxon>
        <taxon>Chitinivorax</taxon>
    </lineage>
</organism>
<name>A0A840MR99_9PROT</name>
<evidence type="ECO:0000313" key="3">
    <source>
        <dbReference type="Proteomes" id="UP000575898"/>
    </source>
</evidence>
<sequence length="139" mass="15824">MPSHVETLIALECSLHEPQIRCSAERLGARLHEQFREFGRSGAVYNRLSILAQVANADVQPTIWAQDFALETLSDDLALLTYRSAHIDQNGQLHRHTNRSSLWQWTDDGWQMRFHQGTPTEAFEKKTTEIGPHCVNGLT</sequence>
<keyword evidence="3" id="KW-1185">Reference proteome</keyword>
<dbReference type="Proteomes" id="UP000575898">
    <property type="component" value="Unassembled WGS sequence"/>
</dbReference>
<reference evidence="2 3" key="1">
    <citation type="submission" date="2020-08" db="EMBL/GenBank/DDBJ databases">
        <title>Genomic Encyclopedia of Type Strains, Phase IV (KMG-IV): sequencing the most valuable type-strain genomes for metagenomic binning, comparative biology and taxonomic classification.</title>
        <authorList>
            <person name="Goeker M."/>
        </authorList>
    </citation>
    <scope>NUCLEOTIDE SEQUENCE [LARGE SCALE GENOMIC DNA]</scope>
    <source>
        <strain evidence="2 3">DSM 27165</strain>
    </source>
</reference>
<dbReference type="RefSeq" id="WP_184039950.1">
    <property type="nucleotide sequence ID" value="NZ_JACHHY010000015.1"/>
</dbReference>
<evidence type="ECO:0000259" key="1">
    <source>
        <dbReference type="Pfam" id="PF14534"/>
    </source>
</evidence>